<sequence length="547" mass="61786">MEKTLLIRKHFIAFIIFILQMHLVRAAEWQWSVEVKSVVSSETNGHPRAFLWIPPDCKQVRGVVVGQHNMTEEGILEHPHFRKAMTELGFAEVWVSPGINVVFDFNREAGEQFNEMMQSLANESGYTELALAPVVPIGHSALASFPWNFATWNPARTLAILSIHGDAPLTNLTGSGRPNPEWGNRNIEGIPGLMVIGEYEWMEERVSPAMKFRSMYPNAPISLLADAGHGHFDYSDALIKYLALFIQKAAKYRLPATISLDKPASLKPVDPKKGWLLDKWRKDEPLKASAATYTDYKGDRAEAFWYFDQEIARATEQYYAVSRGKRPQYLRFAQERKLVPYTGGHPQYRPQFMPMDDGISFKITPVFSDTIFRNAEKPLVCTTGHAGGDPVISRICGPVVQTGTNTFRLQFYRMGMNNPRRSNDIWLLASHPGDQKYKSVVQQADIRFPLKNTEGAEQKITFPALGDQKESVKTLTLGATSNSGMQVYYYVQEGPAEIEGNILKFTKIPPRSKFPVKVTVVAWQYGRSMEPKVQSAQPVIQSFFLTK</sequence>
<protein>
    <recommendedName>
        <fullName evidence="3">Alpha/beta hydrolase</fullName>
    </recommendedName>
</protein>
<dbReference type="EMBL" id="JAOTIF010000005">
    <property type="protein sequence ID" value="MCU7549447.1"/>
    <property type="molecule type" value="Genomic_DNA"/>
</dbReference>
<reference evidence="1" key="2">
    <citation type="submission" date="2023-04" db="EMBL/GenBank/DDBJ databases">
        <title>Paracnuella aquatica gen. nov., sp. nov., a member of the family Chitinophagaceae isolated from a hot spring.</title>
        <authorList>
            <person name="Wang C."/>
        </authorList>
    </citation>
    <scope>NUCLEOTIDE SEQUENCE</scope>
    <source>
        <strain evidence="1">LB-8</strain>
    </source>
</reference>
<evidence type="ECO:0000313" key="2">
    <source>
        <dbReference type="Proteomes" id="UP001155483"/>
    </source>
</evidence>
<dbReference type="RefSeq" id="WP_279296887.1">
    <property type="nucleotide sequence ID" value="NZ_JAOTIF010000005.1"/>
</dbReference>
<comment type="caution">
    <text evidence="1">The sequence shown here is derived from an EMBL/GenBank/DDBJ whole genome shotgun (WGS) entry which is preliminary data.</text>
</comment>
<evidence type="ECO:0008006" key="3">
    <source>
        <dbReference type="Google" id="ProtNLM"/>
    </source>
</evidence>
<evidence type="ECO:0000313" key="1">
    <source>
        <dbReference type="EMBL" id="MCU7549447.1"/>
    </source>
</evidence>
<dbReference type="Proteomes" id="UP001155483">
    <property type="component" value="Unassembled WGS sequence"/>
</dbReference>
<accession>A0A9X2XVP0</accession>
<keyword evidence="2" id="KW-1185">Reference proteome</keyword>
<proteinExistence type="predicted"/>
<dbReference type="AlphaFoldDB" id="A0A9X2XVP0"/>
<reference evidence="1" key="1">
    <citation type="submission" date="2022-09" db="EMBL/GenBank/DDBJ databases">
        <authorList>
            <person name="Yuan C."/>
            <person name="Ke Z."/>
        </authorList>
    </citation>
    <scope>NUCLEOTIDE SEQUENCE</scope>
    <source>
        <strain evidence="1">LB-8</strain>
    </source>
</reference>
<gene>
    <name evidence="1" type="ORF">OCK74_09995</name>
</gene>
<name>A0A9X2XVP0_9BACT</name>
<organism evidence="1 2">
    <name type="scientific">Paraflavisolibacter caeni</name>
    <dbReference type="NCBI Taxonomy" id="2982496"/>
    <lineage>
        <taxon>Bacteria</taxon>
        <taxon>Pseudomonadati</taxon>
        <taxon>Bacteroidota</taxon>
        <taxon>Chitinophagia</taxon>
        <taxon>Chitinophagales</taxon>
        <taxon>Chitinophagaceae</taxon>
        <taxon>Paraflavisolibacter</taxon>
    </lineage>
</organism>